<dbReference type="PROSITE" id="PS51257">
    <property type="entry name" value="PROKAR_LIPOPROTEIN"/>
    <property type="match status" value="1"/>
</dbReference>
<evidence type="ECO:0000313" key="2">
    <source>
        <dbReference type="EMBL" id="MBP3985867.1"/>
    </source>
</evidence>
<dbReference type="InterPro" id="IPR012938">
    <property type="entry name" value="Glc/Sorbosone_DH"/>
</dbReference>
<sequence>MRRLPFLLLCGLAACRPGAEPVDAARPPHAVRDAVAKVYPSEKGSYAVTEWVAGLDHPWALAFLPEGGMLVSERPGRLRRIDATGAVSAPIAGLPKLFVDGQAGLLDVALSPGFAKDRLVYLSFAEPNFRGNLAGTAVARGRLEGDALKDVEVIYRQQPKLSAGSHVGSRLVFDDAGHLFVTQGDNRVAAEAAQELDKLQGKLVRIWPDGRVPDDNPFVAREGARKEIWSYGHRNMQGAALHPRTRQLWTSEHGPQGGDEINIEKAGANYGWPLVTHGIDYDGDPVPGSIGRSAPGMQDPAYVWKKSPAVSGMAFYTGQLFPQWEGNLFLGALAGQALIRLELDGDKVVHEERLLGALGQRIRDVRQGSDGALYVLTDDADGKLLRLSPAN</sequence>
<accession>A0A940X6R6</accession>
<dbReference type="Proteomes" id="UP000673447">
    <property type="component" value="Unassembled WGS sequence"/>
</dbReference>
<reference evidence="2" key="2">
    <citation type="submission" date="2021-03" db="EMBL/GenBank/DDBJ databases">
        <authorList>
            <person name="Cao W."/>
        </authorList>
    </citation>
    <scope>NUCLEOTIDE SEQUENCE</scope>
    <source>
        <strain evidence="2">110414</strain>
    </source>
</reference>
<feature type="domain" description="Glucose/Sorbosone dehydrogenase" evidence="1">
    <location>
        <begin position="55"/>
        <end position="386"/>
    </location>
</feature>
<proteinExistence type="predicted"/>
<dbReference type="Gene3D" id="2.120.10.30">
    <property type="entry name" value="TolB, C-terminal domain"/>
    <property type="match status" value="1"/>
</dbReference>
<dbReference type="InterPro" id="IPR011041">
    <property type="entry name" value="Quinoprot_gluc/sorb_DH_b-prop"/>
</dbReference>
<reference evidence="2" key="1">
    <citation type="journal article" date="2016" name="Int. J. Syst. Evol. Microbiol.">
        <title>Pseudoxanthomonas helianthi sp. nov., isolated from roots of Jerusalem artichoke (Helianthus tuberosus).</title>
        <authorList>
            <person name="Kittiwongwattana C."/>
            <person name="Thawai C."/>
        </authorList>
    </citation>
    <scope>NUCLEOTIDE SEQUENCE</scope>
    <source>
        <strain evidence="2">110414</strain>
    </source>
</reference>
<dbReference type="PANTHER" id="PTHR19328:SF75">
    <property type="entry name" value="ALDOSE SUGAR DEHYDROGENASE YLII"/>
    <property type="match status" value="1"/>
</dbReference>
<dbReference type="InterPro" id="IPR011042">
    <property type="entry name" value="6-blade_b-propeller_TolB-like"/>
</dbReference>
<dbReference type="PANTHER" id="PTHR19328">
    <property type="entry name" value="HEDGEHOG-INTERACTING PROTEIN"/>
    <property type="match status" value="1"/>
</dbReference>
<dbReference type="Pfam" id="PF07995">
    <property type="entry name" value="GSDH"/>
    <property type="match status" value="1"/>
</dbReference>
<protein>
    <submittedName>
        <fullName evidence="2">PQQ-dependent sugar dehydrogenase</fullName>
    </submittedName>
</protein>
<gene>
    <name evidence="2" type="ORF">J5837_15780</name>
</gene>
<dbReference type="AlphaFoldDB" id="A0A940X6R6"/>
<keyword evidence="3" id="KW-1185">Reference proteome</keyword>
<dbReference type="SUPFAM" id="SSF50952">
    <property type="entry name" value="Soluble quinoprotein glucose dehydrogenase"/>
    <property type="match status" value="1"/>
</dbReference>
<evidence type="ECO:0000259" key="1">
    <source>
        <dbReference type="Pfam" id="PF07995"/>
    </source>
</evidence>
<dbReference type="RefSeq" id="WP_210537741.1">
    <property type="nucleotide sequence ID" value="NZ_JAGKTC010000004.1"/>
</dbReference>
<organism evidence="2 3">
    <name type="scientific">Pseudoxanthomonas helianthi</name>
    <dbReference type="NCBI Taxonomy" id="1453541"/>
    <lineage>
        <taxon>Bacteria</taxon>
        <taxon>Pseudomonadati</taxon>
        <taxon>Pseudomonadota</taxon>
        <taxon>Gammaproteobacteria</taxon>
        <taxon>Lysobacterales</taxon>
        <taxon>Lysobacteraceae</taxon>
        <taxon>Pseudoxanthomonas</taxon>
    </lineage>
</organism>
<comment type="caution">
    <text evidence="2">The sequence shown here is derived from an EMBL/GenBank/DDBJ whole genome shotgun (WGS) entry which is preliminary data.</text>
</comment>
<dbReference type="EMBL" id="JAGKTC010000004">
    <property type="protein sequence ID" value="MBP3985867.1"/>
    <property type="molecule type" value="Genomic_DNA"/>
</dbReference>
<evidence type="ECO:0000313" key="3">
    <source>
        <dbReference type="Proteomes" id="UP000673447"/>
    </source>
</evidence>
<name>A0A940X6R6_9GAMM</name>